<dbReference type="InterPro" id="IPR017871">
    <property type="entry name" value="ABC_transporter-like_CS"/>
</dbReference>
<evidence type="ECO:0000256" key="1">
    <source>
        <dbReference type="ARBA" id="ARBA00022741"/>
    </source>
</evidence>
<dbReference type="AlphaFoldDB" id="A0A1B2LQN5"/>
<dbReference type="SUPFAM" id="SSF52540">
    <property type="entry name" value="P-loop containing nucleoside triphosphate hydrolases"/>
    <property type="match status" value="1"/>
</dbReference>
<protein>
    <submittedName>
        <fullName evidence="4">ABC transporter, ATP-binding protein</fullName>
    </submittedName>
</protein>
<dbReference type="PROSITE" id="PS50893">
    <property type="entry name" value="ABC_TRANSPORTER_2"/>
    <property type="match status" value="1"/>
</dbReference>
<evidence type="ECO:0000256" key="2">
    <source>
        <dbReference type="ARBA" id="ARBA00022840"/>
    </source>
</evidence>
<dbReference type="GO" id="GO:0005524">
    <property type="term" value="F:ATP binding"/>
    <property type="evidence" value="ECO:0007669"/>
    <property type="project" value="UniProtKB-KW"/>
</dbReference>
<evidence type="ECO:0000313" key="4">
    <source>
        <dbReference type="EMBL" id="AOA33895.1"/>
    </source>
</evidence>
<dbReference type="PANTHER" id="PTHR24220">
    <property type="entry name" value="IMPORT ATP-BINDING PROTEIN"/>
    <property type="match status" value="1"/>
</dbReference>
<reference evidence="4" key="1">
    <citation type="journal article" date="2016" name="FEMS Microbiol. Lett.">
        <title>Aeromonas salmonicida subsp. salmonicida strains isolated from Chinese freshwater fish contain a novel genomic island and possible regional-specific mobile genetic elements profiles.</title>
        <authorList>
            <person name="Long M."/>
            <person name="Nielsen T.K."/>
            <person name="Leisner J.J."/>
            <person name="Hansen L.H."/>
            <person name="Shen Z.X."/>
            <person name="Zhang Q.Q."/>
            <person name="Li A."/>
        </authorList>
    </citation>
    <scope>NUCLEOTIDE SEQUENCE</scope>
    <source>
        <strain evidence="4">BG</strain>
    </source>
</reference>
<organism evidence="4">
    <name type="scientific">Aeromonas salmonicida</name>
    <dbReference type="NCBI Taxonomy" id="645"/>
    <lineage>
        <taxon>Bacteria</taxon>
        <taxon>Pseudomonadati</taxon>
        <taxon>Pseudomonadota</taxon>
        <taxon>Gammaproteobacteria</taxon>
        <taxon>Aeromonadales</taxon>
        <taxon>Aeromonadaceae</taxon>
        <taxon>Aeromonas</taxon>
    </lineage>
</organism>
<feature type="domain" description="ABC transporter" evidence="3">
    <location>
        <begin position="1"/>
        <end position="200"/>
    </location>
</feature>
<accession>A0A1B2LQN5</accession>
<dbReference type="EMBL" id="KX231277">
    <property type="protein sequence ID" value="AOA33895.1"/>
    <property type="molecule type" value="Genomic_DNA"/>
</dbReference>
<dbReference type="InterPro" id="IPR015854">
    <property type="entry name" value="ABC_transpr_LolD-like"/>
</dbReference>
<dbReference type="RefSeq" id="WP_047234948.1">
    <property type="nucleotide sequence ID" value="NZ_LUHO01000013.1"/>
</dbReference>
<dbReference type="PROSITE" id="PS00211">
    <property type="entry name" value="ABC_TRANSPORTER_1"/>
    <property type="match status" value="1"/>
</dbReference>
<keyword evidence="2 4" id="KW-0067">ATP-binding</keyword>
<dbReference type="GO" id="GO:0016887">
    <property type="term" value="F:ATP hydrolysis activity"/>
    <property type="evidence" value="ECO:0007669"/>
    <property type="project" value="InterPro"/>
</dbReference>
<proteinExistence type="predicted"/>
<name>A0A1B2LQN5_AERSA</name>
<keyword evidence="1" id="KW-0547">Nucleotide-binding</keyword>
<dbReference type="Pfam" id="PF00005">
    <property type="entry name" value="ABC_tran"/>
    <property type="match status" value="1"/>
</dbReference>
<sequence>MNRPTVQLSVYSDMLKGPATHLVAGSGQIVHIWGASGAGKSTLLSRIWGSRSMGGGQLRVEIDGTTLDLAGMPAARLAFVRPRLMTYVEQRPTVLPRISMRDWLCACSARQLQAGLEQLDLASGLLQRCSSDLSGGELQRFALLRAFCSPAPILLLDEPCTGLDRSRYEHVVELLRQAKDSHRLVIYTSHAPTSWADQELELPG</sequence>
<dbReference type="InterPro" id="IPR027417">
    <property type="entry name" value="P-loop_NTPase"/>
</dbReference>
<dbReference type="InterPro" id="IPR003439">
    <property type="entry name" value="ABC_transporter-like_ATP-bd"/>
</dbReference>
<evidence type="ECO:0000259" key="3">
    <source>
        <dbReference type="PROSITE" id="PS50893"/>
    </source>
</evidence>
<dbReference type="GO" id="GO:0005886">
    <property type="term" value="C:plasma membrane"/>
    <property type="evidence" value="ECO:0007669"/>
    <property type="project" value="TreeGrafter"/>
</dbReference>
<dbReference type="Gene3D" id="3.40.50.300">
    <property type="entry name" value="P-loop containing nucleotide triphosphate hydrolases"/>
    <property type="match status" value="1"/>
</dbReference>
<dbReference type="GO" id="GO:0022857">
    <property type="term" value="F:transmembrane transporter activity"/>
    <property type="evidence" value="ECO:0007669"/>
    <property type="project" value="TreeGrafter"/>
</dbReference>